<gene>
    <name evidence="2" type="ORF">AVEN_169412_1</name>
    <name evidence="3" type="ORF">AVEN_208764_1</name>
    <name evidence="4" type="ORF">AVEN_21539_1</name>
</gene>
<feature type="region of interest" description="Disordered" evidence="1">
    <location>
        <begin position="19"/>
        <end position="49"/>
    </location>
</feature>
<evidence type="ECO:0000313" key="5">
    <source>
        <dbReference type="Proteomes" id="UP000499080"/>
    </source>
</evidence>
<feature type="non-terminal residue" evidence="4">
    <location>
        <position position="49"/>
    </location>
</feature>
<evidence type="ECO:0000313" key="3">
    <source>
        <dbReference type="EMBL" id="GBO38722.1"/>
    </source>
</evidence>
<reference evidence="4 5" key="1">
    <citation type="journal article" date="2019" name="Sci. Rep.">
        <title>Orb-weaving spider Araneus ventricosus genome elucidates the spidroin gene catalogue.</title>
        <authorList>
            <person name="Kono N."/>
            <person name="Nakamura H."/>
            <person name="Ohtoshi R."/>
            <person name="Moran D.A.P."/>
            <person name="Shinohara A."/>
            <person name="Yoshida Y."/>
            <person name="Fujiwara M."/>
            <person name="Mori M."/>
            <person name="Tomita M."/>
            <person name="Arakawa K."/>
        </authorList>
    </citation>
    <scope>NUCLEOTIDE SEQUENCE [LARGE SCALE GENOMIC DNA]</scope>
</reference>
<dbReference type="EMBL" id="BGPR01063536">
    <property type="protein sequence ID" value="GBO38722.1"/>
    <property type="molecule type" value="Genomic_DNA"/>
</dbReference>
<sequence>MVGYPFRQLLSITQVRTYSTNPDGGHYTNEHFRAKTEQKKNSNSPHRNK</sequence>
<organism evidence="4 5">
    <name type="scientific">Araneus ventricosus</name>
    <name type="common">Orbweaver spider</name>
    <name type="synonym">Epeira ventricosa</name>
    <dbReference type="NCBI Taxonomy" id="182803"/>
    <lineage>
        <taxon>Eukaryota</taxon>
        <taxon>Metazoa</taxon>
        <taxon>Ecdysozoa</taxon>
        <taxon>Arthropoda</taxon>
        <taxon>Chelicerata</taxon>
        <taxon>Arachnida</taxon>
        <taxon>Araneae</taxon>
        <taxon>Araneomorphae</taxon>
        <taxon>Entelegynae</taxon>
        <taxon>Araneoidea</taxon>
        <taxon>Araneidae</taxon>
        <taxon>Araneus</taxon>
    </lineage>
</organism>
<keyword evidence="5" id="KW-1185">Reference proteome</keyword>
<name>A0A4Y2WPU0_ARAVE</name>
<dbReference type="EMBL" id="BGPR01063535">
    <property type="protein sequence ID" value="GBO38721.1"/>
    <property type="molecule type" value="Genomic_DNA"/>
</dbReference>
<evidence type="ECO:0000313" key="2">
    <source>
        <dbReference type="EMBL" id="GBO38721.1"/>
    </source>
</evidence>
<comment type="caution">
    <text evidence="4">The sequence shown here is derived from an EMBL/GenBank/DDBJ whole genome shotgun (WGS) entry which is preliminary data.</text>
</comment>
<dbReference type="Proteomes" id="UP000499080">
    <property type="component" value="Unassembled WGS sequence"/>
</dbReference>
<protein>
    <submittedName>
        <fullName evidence="4">Uncharacterized protein</fullName>
    </submittedName>
</protein>
<proteinExistence type="predicted"/>
<evidence type="ECO:0000256" key="1">
    <source>
        <dbReference type="SAM" id="MobiDB-lite"/>
    </source>
</evidence>
<accession>A0A4Y2WPU0</accession>
<evidence type="ECO:0000313" key="4">
    <source>
        <dbReference type="EMBL" id="GBO38726.1"/>
    </source>
</evidence>
<feature type="compositionally biased region" description="Basic and acidic residues" evidence="1">
    <location>
        <begin position="28"/>
        <end position="40"/>
    </location>
</feature>
<dbReference type="EMBL" id="BGPR01063540">
    <property type="protein sequence ID" value="GBO38726.1"/>
    <property type="molecule type" value="Genomic_DNA"/>
</dbReference>
<dbReference type="AlphaFoldDB" id="A0A4Y2WPU0"/>